<feature type="binding site" evidence="8">
    <location>
        <begin position="313"/>
        <end position="319"/>
    </location>
    <ligand>
        <name>(6S)-NADPHX</name>
        <dbReference type="ChEBI" id="CHEBI:64076"/>
    </ligand>
</feature>
<reference evidence="11 12" key="1">
    <citation type="submission" date="2015-12" db="EMBL/GenBank/DDBJ databases">
        <title>The genome of Folsomia candida.</title>
        <authorList>
            <person name="Faddeeva A."/>
            <person name="Derks M.F."/>
            <person name="Anvar Y."/>
            <person name="Smit S."/>
            <person name="Van Straalen N."/>
            <person name="Roelofs D."/>
        </authorList>
    </citation>
    <scope>NUCLEOTIDE SEQUENCE [LARGE SCALE GENOMIC DNA]</scope>
    <source>
        <strain evidence="11 12">VU population</strain>
        <tissue evidence="11">Whole body</tissue>
    </source>
</reference>
<keyword evidence="2 8" id="KW-0547">Nucleotide-binding</keyword>
<dbReference type="OrthoDB" id="8110916at2759"/>
<comment type="catalytic activity">
    <reaction evidence="7 8">
        <text>(6S)-NADPHX + ATP = ADP + phosphate + NADPH + H(+)</text>
        <dbReference type="Rhea" id="RHEA:32231"/>
        <dbReference type="ChEBI" id="CHEBI:15378"/>
        <dbReference type="ChEBI" id="CHEBI:30616"/>
        <dbReference type="ChEBI" id="CHEBI:43474"/>
        <dbReference type="ChEBI" id="CHEBI:57783"/>
        <dbReference type="ChEBI" id="CHEBI:64076"/>
        <dbReference type="ChEBI" id="CHEBI:456216"/>
        <dbReference type="EC" id="4.2.1.93"/>
    </reaction>
</comment>
<dbReference type="EMBL" id="LNIX01000001">
    <property type="protein sequence ID" value="OXA61872.1"/>
    <property type="molecule type" value="Genomic_DNA"/>
</dbReference>
<feature type="compositionally biased region" description="Low complexity" evidence="9">
    <location>
        <begin position="126"/>
        <end position="146"/>
    </location>
</feature>
<dbReference type="EC" id="4.2.1.93" evidence="8"/>
<keyword evidence="4" id="KW-0521">NADP</keyword>
<dbReference type="OMA" id="NIWGERD"/>
<sequence>MKLLQEVSHQIRTKIVHPLSNCLNLSLRKKQKEISKVVQQECQVLQPKYTTKAGASSPTSTDFFYCSPTHSLCGSRRNSKSNTHFAVQQPITFNNCQRNSSTTPTPTASPLPLLSTLASLNVNKSTTTTASNTAPSSSGTSAPSGSRTMASTPVGNDEALLASARAFIPSLTNAMHKGQAGRIMVIGGNEEYTGAPYFSGISALKVGADLAHIVCVKNASPVIKSYSPELIVHPILDSDNAVEQIMNWVPRMHCIVIGPGMGRDPKILNVVAQVIEKLKELDKPMIIDADGLFLVTSNVELIRNYSKVILTPNSMEFSRLISAVLGEEVKPAPSASAEKVKELAKELGYVTILHKGATDVASNGRLVVCCAGGGSNRRCGGQGDLLAGALSVLFHWAIAFGDRGDAPAPPELLAAYGACRLTRECARLAYSQNGRSTTTSDLVRLIHQAFSFLFGP</sequence>
<dbReference type="STRING" id="158441.A0A226EWA0"/>
<evidence type="ECO:0000256" key="1">
    <source>
        <dbReference type="ARBA" id="ARBA00022553"/>
    </source>
</evidence>
<keyword evidence="5 8" id="KW-0520">NAD</keyword>
<comment type="function">
    <text evidence="8">Catalyzes the dehydration of the S-form of NAD(P)HX at the expense of ATP, which is converted to ADP. Together with NAD(P)HX epimerase, which catalyzes the epimerization of the S- and R-forms, the enzyme allows the repair of both epimers of NAD(P)HX, a damaged form of NAD(P)H that is a result of enzymatic or heat-dependent hydration.</text>
</comment>
<comment type="caution">
    <text evidence="11">The sequence shown here is derived from an EMBL/GenBank/DDBJ whole genome shotgun (WGS) entry which is preliminary data.</text>
</comment>
<feature type="region of interest" description="Disordered" evidence="9">
    <location>
        <begin position="126"/>
        <end position="153"/>
    </location>
</feature>
<evidence type="ECO:0000256" key="5">
    <source>
        <dbReference type="ARBA" id="ARBA00023027"/>
    </source>
</evidence>
<dbReference type="FunFam" id="3.40.1190.20:FF:000023">
    <property type="entry name" value="ATP-dependent (S)-NAD(P)H-hydrate dehydratase"/>
    <property type="match status" value="1"/>
</dbReference>
<dbReference type="GO" id="GO:0110051">
    <property type="term" value="P:metabolite repair"/>
    <property type="evidence" value="ECO:0007669"/>
    <property type="project" value="TreeGrafter"/>
</dbReference>
<proteinExistence type="inferred from homology"/>
<name>A0A226EWA0_FOLCA</name>
<dbReference type="GO" id="GO:0047453">
    <property type="term" value="F:ATP-dependent NAD(P)H-hydrate dehydratase activity"/>
    <property type="evidence" value="ECO:0007669"/>
    <property type="project" value="UniProtKB-UniRule"/>
</dbReference>
<evidence type="ECO:0000313" key="12">
    <source>
        <dbReference type="Proteomes" id="UP000198287"/>
    </source>
</evidence>
<keyword evidence="1 8" id="KW-0597">Phosphoprotein</keyword>
<comment type="catalytic activity">
    <reaction evidence="8">
        <text>(6S)-NADHX + ATP = ADP + phosphate + NADH + H(+)</text>
        <dbReference type="Rhea" id="RHEA:19017"/>
        <dbReference type="ChEBI" id="CHEBI:15378"/>
        <dbReference type="ChEBI" id="CHEBI:30616"/>
        <dbReference type="ChEBI" id="CHEBI:43474"/>
        <dbReference type="ChEBI" id="CHEBI:57945"/>
        <dbReference type="ChEBI" id="CHEBI:64074"/>
        <dbReference type="ChEBI" id="CHEBI:456216"/>
        <dbReference type="EC" id="4.2.1.93"/>
    </reaction>
</comment>
<evidence type="ECO:0000256" key="8">
    <source>
        <dbReference type="HAMAP-Rule" id="MF_03157"/>
    </source>
</evidence>
<comment type="similarity">
    <text evidence="8">Belongs to the NnrD/CARKD family.</text>
</comment>
<evidence type="ECO:0000256" key="7">
    <source>
        <dbReference type="ARBA" id="ARBA00047472"/>
    </source>
</evidence>
<dbReference type="GO" id="GO:0046496">
    <property type="term" value="P:nicotinamide nucleotide metabolic process"/>
    <property type="evidence" value="ECO:0007669"/>
    <property type="project" value="UniProtKB-UniRule"/>
</dbReference>
<keyword evidence="6 8" id="KW-0456">Lyase</keyword>
<accession>A0A226EWA0</accession>
<dbReference type="Proteomes" id="UP000198287">
    <property type="component" value="Unassembled WGS sequence"/>
</dbReference>
<evidence type="ECO:0000256" key="3">
    <source>
        <dbReference type="ARBA" id="ARBA00022840"/>
    </source>
</evidence>
<evidence type="ECO:0000256" key="4">
    <source>
        <dbReference type="ARBA" id="ARBA00022857"/>
    </source>
</evidence>
<dbReference type="NCBIfam" id="TIGR00196">
    <property type="entry name" value="yjeF_cterm"/>
    <property type="match status" value="1"/>
</dbReference>
<feature type="binding site" evidence="8">
    <location>
        <position position="384"/>
    </location>
    <ligand>
        <name>(6S)-NADPHX</name>
        <dbReference type="ChEBI" id="CHEBI:64076"/>
    </ligand>
</feature>
<dbReference type="AlphaFoldDB" id="A0A226EWA0"/>
<gene>
    <name evidence="11" type="ORF">Fcan01_02877</name>
</gene>
<dbReference type="Gene3D" id="3.40.1190.20">
    <property type="match status" value="1"/>
</dbReference>
<dbReference type="PROSITE" id="PS51383">
    <property type="entry name" value="YJEF_C_3"/>
    <property type="match status" value="1"/>
</dbReference>
<feature type="binding site" evidence="8">
    <location>
        <begin position="374"/>
        <end position="383"/>
    </location>
    <ligand>
        <name>ATP</name>
        <dbReference type="ChEBI" id="CHEBI:30616"/>
    </ligand>
</feature>
<dbReference type="PANTHER" id="PTHR12592">
    <property type="entry name" value="ATP-DEPENDENT (S)-NAD(P)H-HYDRATE DEHYDRATASE FAMILY MEMBER"/>
    <property type="match status" value="1"/>
</dbReference>
<evidence type="ECO:0000256" key="6">
    <source>
        <dbReference type="ARBA" id="ARBA00023239"/>
    </source>
</evidence>
<feature type="binding site" evidence="8">
    <location>
        <position position="260"/>
    </location>
    <ligand>
        <name>(6S)-NADPHX</name>
        <dbReference type="ChEBI" id="CHEBI:64076"/>
    </ligand>
</feature>
<comment type="cofactor">
    <cofactor evidence="8">
        <name>Mg(2+)</name>
        <dbReference type="ChEBI" id="CHEBI:18420"/>
    </cofactor>
</comment>
<keyword evidence="12" id="KW-1185">Reference proteome</keyword>
<dbReference type="SUPFAM" id="SSF53613">
    <property type="entry name" value="Ribokinase-like"/>
    <property type="match status" value="1"/>
</dbReference>
<keyword evidence="3 8" id="KW-0067">ATP-binding</keyword>
<feature type="domain" description="YjeF C-terminal" evidence="10">
    <location>
        <begin position="160"/>
        <end position="453"/>
    </location>
</feature>
<evidence type="ECO:0000313" key="11">
    <source>
        <dbReference type="EMBL" id="OXA61872.1"/>
    </source>
</evidence>
<dbReference type="Pfam" id="PF01256">
    <property type="entry name" value="Carb_kinase"/>
    <property type="match status" value="1"/>
</dbReference>
<organism evidence="11 12">
    <name type="scientific">Folsomia candida</name>
    <name type="common">Springtail</name>
    <dbReference type="NCBI Taxonomy" id="158441"/>
    <lineage>
        <taxon>Eukaryota</taxon>
        <taxon>Metazoa</taxon>
        <taxon>Ecdysozoa</taxon>
        <taxon>Arthropoda</taxon>
        <taxon>Hexapoda</taxon>
        <taxon>Collembola</taxon>
        <taxon>Entomobryomorpha</taxon>
        <taxon>Isotomoidea</taxon>
        <taxon>Isotomidae</taxon>
        <taxon>Proisotominae</taxon>
        <taxon>Folsomia</taxon>
    </lineage>
</organism>
<dbReference type="PANTHER" id="PTHR12592:SF0">
    <property type="entry name" value="ATP-DEPENDENT (S)-NAD(P)H-HYDRATE DEHYDRATASE"/>
    <property type="match status" value="1"/>
</dbReference>
<dbReference type="CDD" id="cd01171">
    <property type="entry name" value="YXKO-related"/>
    <property type="match status" value="1"/>
</dbReference>
<dbReference type="GO" id="GO:0005524">
    <property type="term" value="F:ATP binding"/>
    <property type="evidence" value="ECO:0007669"/>
    <property type="project" value="UniProtKB-KW"/>
</dbReference>
<evidence type="ECO:0000256" key="2">
    <source>
        <dbReference type="ARBA" id="ARBA00022741"/>
    </source>
</evidence>
<dbReference type="InterPro" id="IPR029056">
    <property type="entry name" value="Ribokinase-like"/>
</dbReference>
<dbReference type="InterPro" id="IPR000631">
    <property type="entry name" value="CARKD"/>
</dbReference>
<evidence type="ECO:0000259" key="10">
    <source>
        <dbReference type="PROSITE" id="PS51383"/>
    </source>
</evidence>
<protein>
    <recommendedName>
        <fullName evidence="8">ATP-dependent (S)-NAD(P)H-hydrate dehydratase</fullName>
        <ecNumber evidence="8">4.2.1.93</ecNumber>
    </recommendedName>
    <alternativeName>
        <fullName evidence="8">ATP-dependent NAD(P)HX dehydratase</fullName>
    </alternativeName>
</protein>
<dbReference type="HAMAP" id="MF_01965">
    <property type="entry name" value="NADHX_dehydratase"/>
    <property type="match status" value="1"/>
</dbReference>
<evidence type="ECO:0000256" key="9">
    <source>
        <dbReference type="SAM" id="MobiDB-lite"/>
    </source>
</evidence>
<feature type="binding site" evidence="8">
    <location>
        <begin position="355"/>
        <end position="359"/>
    </location>
    <ligand>
        <name>ATP</name>
        <dbReference type="ChEBI" id="CHEBI:30616"/>
    </ligand>
</feature>